<evidence type="ECO:0000256" key="2">
    <source>
        <dbReference type="ARBA" id="ARBA00023015"/>
    </source>
</evidence>
<dbReference type="InterPro" id="IPR050707">
    <property type="entry name" value="HTH_MetabolicPath_Reg"/>
</dbReference>
<dbReference type="InterPro" id="IPR036390">
    <property type="entry name" value="WH_DNA-bd_sf"/>
</dbReference>
<evidence type="ECO:0000256" key="3">
    <source>
        <dbReference type="ARBA" id="ARBA00023125"/>
    </source>
</evidence>
<dbReference type="Proteomes" id="UP000313849">
    <property type="component" value="Unassembled WGS sequence"/>
</dbReference>
<dbReference type="GO" id="GO:0003677">
    <property type="term" value="F:DNA binding"/>
    <property type="evidence" value="ECO:0007669"/>
    <property type="project" value="UniProtKB-KW"/>
</dbReference>
<dbReference type="GO" id="GO:0003700">
    <property type="term" value="F:DNA-binding transcription factor activity"/>
    <property type="evidence" value="ECO:0007669"/>
    <property type="project" value="TreeGrafter"/>
</dbReference>
<comment type="caution">
    <text evidence="9">The sequence shown here is derived from an EMBL/GenBank/DDBJ whole genome shotgun (WGS) entry which is preliminary data.</text>
</comment>
<evidence type="ECO:0000256" key="1">
    <source>
        <dbReference type="ARBA" id="ARBA00022798"/>
    </source>
</evidence>
<proteinExistence type="predicted"/>
<dbReference type="RefSeq" id="WP_139987324.1">
    <property type="nucleotide sequence ID" value="NZ_VENP01000046.1"/>
</dbReference>
<protein>
    <recommendedName>
        <fullName evidence="6">Glycerol operon regulatory protein</fullName>
    </recommendedName>
</protein>
<dbReference type="PANTHER" id="PTHR30136">
    <property type="entry name" value="HELIX-TURN-HELIX TRANSCRIPTIONAL REGULATOR, ICLR FAMILY"/>
    <property type="match status" value="1"/>
</dbReference>
<keyword evidence="10" id="KW-1185">Reference proteome</keyword>
<dbReference type="Gene3D" id="3.30.450.40">
    <property type="match status" value="1"/>
</dbReference>
<feature type="domain" description="IclR-ED" evidence="8">
    <location>
        <begin position="71"/>
        <end position="248"/>
    </location>
</feature>
<evidence type="ECO:0000259" key="7">
    <source>
        <dbReference type="PROSITE" id="PS51077"/>
    </source>
</evidence>
<dbReference type="FunFam" id="1.10.10.10:FF:000056">
    <property type="entry name" value="IclR family transcriptional regulator"/>
    <property type="match status" value="1"/>
</dbReference>
<dbReference type="InterPro" id="IPR029016">
    <property type="entry name" value="GAF-like_dom_sf"/>
</dbReference>
<dbReference type="PROSITE" id="PS51078">
    <property type="entry name" value="ICLR_ED"/>
    <property type="match status" value="1"/>
</dbReference>
<comment type="function">
    <text evidence="5">May be an activator protein for the gylABX operon.</text>
</comment>
<dbReference type="SUPFAM" id="SSF55781">
    <property type="entry name" value="GAF domain-like"/>
    <property type="match status" value="1"/>
</dbReference>
<dbReference type="Pfam" id="PF09339">
    <property type="entry name" value="HTH_IclR"/>
    <property type="match status" value="1"/>
</dbReference>
<dbReference type="InterPro" id="IPR014757">
    <property type="entry name" value="Tscrpt_reg_IclR_C"/>
</dbReference>
<name>A0A5C5BC24_9MICO</name>
<dbReference type="InterPro" id="IPR005471">
    <property type="entry name" value="Tscrpt_reg_IclR_N"/>
</dbReference>
<reference evidence="9 10" key="1">
    <citation type="submission" date="2019-06" db="EMBL/GenBank/DDBJ databases">
        <title>Draft genome sequence of Miniimonas arenae KCTC 19750T isolated from sea sand.</title>
        <authorList>
            <person name="Park S.-J."/>
        </authorList>
    </citation>
    <scope>NUCLEOTIDE SEQUENCE [LARGE SCALE GENOMIC DNA]</scope>
    <source>
        <strain evidence="9 10">KCTC 19750</strain>
    </source>
</reference>
<dbReference type="OrthoDB" id="8479143at2"/>
<keyword evidence="4" id="KW-0804">Transcription</keyword>
<dbReference type="EMBL" id="VENP01000046">
    <property type="protein sequence ID" value="TNU73436.1"/>
    <property type="molecule type" value="Genomic_DNA"/>
</dbReference>
<evidence type="ECO:0000256" key="5">
    <source>
        <dbReference type="ARBA" id="ARBA00058938"/>
    </source>
</evidence>
<dbReference type="PROSITE" id="PS51077">
    <property type="entry name" value="HTH_ICLR"/>
    <property type="match status" value="1"/>
</dbReference>
<dbReference type="GO" id="GO:0045892">
    <property type="term" value="P:negative regulation of DNA-templated transcription"/>
    <property type="evidence" value="ECO:0007669"/>
    <property type="project" value="TreeGrafter"/>
</dbReference>
<evidence type="ECO:0000256" key="4">
    <source>
        <dbReference type="ARBA" id="ARBA00023163"/>
    </source>
</evidence>
<dbReference type="AlphaFoldDB" id="A0A5C5BC24"/>
<dbReference type="InterPro" id="IPR036388">
    <property type="entry name" value="WH-like_DNA-bd_sf"/>
</dbReference>
<dbReference type="GO" id="GO:0006071">
    <property type="term" value="P:glycerol metabolic process"/>
    <property type="evidence" value="ECO:0007669"/>
    <property type="project" value="UniProtKB-KW"/>
</dbReference>
<evidence type="ECO:0000259" key="8">
    <source>
        <dbReference type="PROSITE" id="PS51078"/>
    </source>
</evidence>
<dbReference type="Pfam" id="PF01614">
    <property type="entry name" value="IclR_C"/>
    <property type="match status" value="1"/>
</dbReference>
<dbReference type="SUPFAM" id="SSF46785">
    <property type="entry name" value="Winged helix' DNA-binding domain"/>
    <property type="match status" value="1"/>
</dbReference>
<evidence type="ECO:0000313" key="10">
    <source>
        <dbReference type="Proteomes" id="UP000313849"/>
    </source>
</evidence>
<dbReference type="Gene3D" id="1.10.10.10">
    <property type="entry name" value="Winged helix-like DNA-binding domain superfamily/Winged helix DNA-binding domain"/>
    <property type="match status" value="1"/>
</dbReference>
<dbReference type="SMART" id="SM00346">
    <property type="entry name" value="HTH_ICLR"/>
    <property type="match status" value="1"/>
</dbReference>
<feature type="domain" description="HTH iclR-type" evidence="7">
    <location>
        <begin position="7"/>
        <end position="70"/>
    </location>
</feature>
<keyword evidence="3" id="KW-0238">DNA-binding</keyword>
<dbReference type="PANTHER" id="PTHR30136:SF35">
    <property type="entry name" value="HTH-TYPE TRANSCRIPTIONAL REGULATOR RV1719"/>
    <property type="match status" value="1"/>
</dbReference>
<evidence type="ECO:0000256" key="6">
    <source>
        <dbReference type="ARBA" id="ARBA00070406"/>
    </source>
</evidence>
<keyword evidence="1" id="KW-0319">Glycerol metabolism</keyword>
<organism evidence="9 10">
    <name type="scientific">Miniimonas arenae</name>
    <dbReference type="NCBI Taxonomy" id="676201"/>
    <lineage>
        <taxon>Bacteria</taxon>
        <taxon>Bacillati</taxon>
        <taxon>Actinomycetota</taxon>
        <taxon>Actinomycetes</taxon>
        <taxon>Micrococcales</taxon>
        <taxon>Beutenbergiaceae</taxon>
        <taxon>Miniimonas</taxon>
    </lineage>
</organism>
<accession>A0A5C5BC24</accession>
<gene>
    <name evidence="9" type="ORF">FH969_11445</name>
</gene>
<evidence type="ECO:0000313" key="9">
    <source>
        <dbReference type="EMBL" id="TNU73436.1"/>
    </source>
</evidence>
<sequence length="253" mass="26838">MTESPPVESIDRALLLLSALADAGPEGLTLGALADRIGVHKTTLHRALAALRFREFVSQDPASGRYQLGATAVTLGDGFYAGENLAVALHPALVALSHDLDELVHLGVLAGTQIVYLDKVEPERPLRVWSAVGRRMPAATTALGRALLVDRVPAREALTPYLAGADGELTSRVWGIVSGARRDGYTYEVEENEPGIACVAVPLVRAGAVVAAVSVTAPLERMGEDRRTEVARRIHETLPPMLPPGIGVRPLDA</sequence>
<keyword evidence="2" id="KW-0805">Transcription regulation</keyword>